<reference evidence="4 5" key="1">
    <citation type="submission" date="2018-09" db="EMBL/GenBank/DDBJ databases">
        <title>Genome sequencing of Nocardioides immobilis CCTCC AB 2017083 for comparison to Nocardioides silvaticus.</title>
        <authorList>
            <person name="Li C."/>
            <person name="Wang G."/>
        </authorList>
    </citation>
    <scope>NUCLEOTIDE SEQUENCE [LARGE SCALE GENOMIC DNA]</scope>
    <source>
        <strain evidence="4 5">CCTCC AB 2017083</strain>
    </source>
</reference>
<dbReference type="GO" id="GO:0016020">
    <property type="term" value="C:membrane"/>
    <property type="evidence" value="ECO:0007669"/>
    <property type="project" value="UniProtKB-SubCell"/>
</dbReference>
<dbReference type="PANTHER" id="PTHR37042:SF4">
    <property type="entry name" value="OUTER MEMBRANE PROTEIN RV1973"/>
    <property type="match status" value="1"/>
</dbReference>
<evidence type="ECO:0000256" key="1">
    <source>
        <dbReference type="ARBA" id="ARBA00004370"/>
    </source>
</evidence>
<feature type="transmembrane region" description="Helical" evidence="3">
    <location>
        <begin position="16"/>
        <end position="39"/>
    </location>
</feature>
<protein>
    <recommendedName>
        <fullName evidence="6">Mce-associated membrane protein</fullName>
    </recommendedName>
</protein>
<evidence type="ECO:0000313" key="4">
    <source>
        <dbReference type="EMBL" id="RHW24462.1"/>
    </source>
</evidence>
<keyword evidence="2 3" id="KW-0472">Membrane</keyword>
<keyword evidence="3" id="KW-0812">Transmembrane</keyword>
<evidence type="ECO:0008006" key="6">
    <source>
        <dbReference type="Google" id="ProtNLM"/>
    </source>
</evidence>
<comment type="subcellular location">
    <subcellularLocation>
        <location evidence="1">Membrane</location>
    </subcellularLocation>
</comment>
<organism evidence="4 5">
    <name type="scientific">Nocardioides immobilis</name>
    <dbReference type="NCBI Taxonomy" id="2049295"/>
    <lineage>
        <taxon>Bacteria</taxon>
        <taxon>Bacillati</taxon>
        <taxon>Actinomycetota</taxon>
        <taxon>Actinomycetes</taxon>
        <taxon>Propionibacteriales</taxon>
        <taxon>Nocardioidaceae</taxon>
        <taxon>Nocardioides</taxon>
    </lineage>
</organism>
<gene>
    <name evidence="4" type="ORF">D0Z08_24400</name>
</gene>
<dbReference type="AlphaFoldDB" id="A0A417XVL6"/>
<evidence type="ECO:0000256" key="2">
    <source>
        <dbReference type="ARBA" id="ARBA00023136"/>
    </source>
</evidence>
<comment type="caution">
    <text evidence="4">The sequence shown here is derived from an EMBL/GenBank/DDBJ whole genome shotgun (WGS) entry which is preliminary data.</text>
</comment>
<accession>A0A417XVL6</accession>
<name>A0A417XVL6_9ACTN</name>
<dbReference type="EMBL" id="QXGH01000032">
    <property type="protein sequence ID" value="RHW24462.1"/>
    <property type="molecule type" value="Genomic_DNA"/>
</dbReference>
<evidence type="ECO:0000256" key="3">
    <source>
        <dbReference type="SAM" id="Phobius"/>
    </source>
</evidence>
<evidence type="ECO:0000313" key="5">
    <source>
        <dbReference type="Proteomes" id="UP000283644"/>
    </source>
</evidence>
<dbReference type="OrthoDB" id="3829670at2"/>
<dbReference type="RefSeq" id="WP_118927886.1">
    <property type="nucleotide sequence ID" value="NZ_QXGH01000032.1"/>
</dbReference>
<keyword evidence="5" id="KW-1185">Reference proteome</keyword>
<sequence>MSVEKVVEDDQQREKVYRLVILALVGVLVATWVAVIWLVQGKNSAEEERDKAEEQVDSYAVGPEAQAAAEEILGVITSYDYREIDEVRDNWTRYLADDQKDHYANDVIPNLVKAVKLTKTVAVGEVVHSAYTLVDDDHVKVLAYVRQRIRSKDDPKGVLDAEWYSIAMVREGDDWLVEKVNPFDVPPPE</sequence>
<proteinExistence type="predicted"/>
<dbReference type="PANTHER" id="PTHR37042">
    <property type="entry name" value="OUTER MEMBRANE PROTEIN RV1973"/>
    <property type="match status" value="1"/>
</dbReference>
<keyword evidence="3" id="KW-1133">Transmembrane helix</keyword>
<dbReference type="Proteomes" id="UP000283644">
    <property type="component" value="Unassembled WGS sequence"/>
</dbReference>